<dbReference type="CDD" id="cd00140">
    <property type="entry name" value="beta_clamp"/>
    <property type="match status" value="1"/>
</dbReference>
<accession>A0A1C0A922</accession>
<keyword evidence="5 10" id="KW-0808">Transferase</keyword>
<comment type="subcellular location">
    <subcellularLocation>
        <location evidence="1 10">Cytoplasm</location>
    </subcellularLocation>
</comment>
<dbReference type="GO" id="GO:0006271">
    <property type="term" value="P:DNA strand elongation involved in DNA replication"/>
    <property type="evidence" value="ECO:0007669"/>
    <property type="project" value="TreeGrafter"/>
</dbReference>
<comment type="subunit">
    <text evidence="10">Forms a ring-shaped head-to-tail homodimer around DNA.</text>
</comment>
<dbReference type="InterPro" id="IPR022634">
    <property type="entry name" value="DNA_polIII_beta_N"/>
</dbReference>
<evidence type="ECO:0000256" key="5">
    <source>
        <dbReference type="ARBA" id="ARBA00022679"/>
    </source>
</evidence>
<dbReference type="GO" id="GO:0005737">
    <property type="term" value="C:cytoplasm"/>
    <property type="evidence" value="ECO:0007669"/>
    <property type="project" value="UniProtKB-SubCell"/>
</dbReference>
<evidence type="ECO:0000313" key="15">
    <source>
        <dbReference type="Proteomes" id="UP000093514"/>
    </source>
</evidence>
<dbReference type="GO" id="GO:0003677">
    <property type="term" value="F:DNA binding"/>
    <property type="evidence" value="ECO:0007669"/>
    <property type="project" value="UniProtKB-UniRule"/>
</dbReference>
<comment type="function">
    <text evidence="10">Confers DNA tethering and processivity to DNA polymerases and other proteins. Acts as a clamp, forming a ring around DNA (a reaction catalyzed by the clamp-loading complex) which diffuses in an ATP-independent manner freely and bidirectionally along dsDNA. Initially characterized for its ability to contact the catalytic subunit of DNA polymerase III (Pol III), a complex, multichain enzyme responsible for most of the replicative synthesis in bacteria; Pol III exhibits 3'-5' exonuclease proofreading activity. The beta chain is required for initiation of replication as well as for processivity of DNA replication.</text>
</comment>
<evidence type="ECO:0000256" key="6">
    <source>
        <dbReference type="ARBA" id="ARBA00022695"/>
    </source>
</evidence>
<keyword evidence="15" id="KW-1185">Reference proteome</keyword>
<dbReference type="Pfam" id="PF02768">
    <property type="entry name" value="DNA_pol3_beta_3"/>
    <property type="match status" value="1"/>
</dbReference>
<evidence type="ECO:0000256" key="4">
    <source>
        <dbReference type="ARBA" id="ARBA00022490"/>
    </source>
</evidence>
<keyword evidence="4 10" id="KW-0963">Cytoplasm</keyword>
<keyword evidence="9" id="KW-0238">DNA-binding</keyword>
<dbReference type="SMART" id="SM00480">
    <property type="entry name" value="POL3Bc"/>
    <property type="match status" value="1"/>
</dbReference>
<dbReference type="SUPFAM" id="SSF55979">
    <property type="entry name" value="DNA clamp"/>
    <property type="match status" value="3"/>
</dbReference>
<dbReference type="Pfam" id="PF02767">
    <property type="entry name" value="DNA_pol3_beta_2"/>
    <property type="match status" value="1"/>
</dbReference>
<evidence type="ECO:0000256" key="2">
    <source>
        <dbReference type="ARBA" id="ARBA00010752"/>
    </source>
</evidence>
<dbReference type="GO" id="GO:0003887">
    <property type="term" value="F:DNA-directed DNA polymerase activity"/>
    <property type="evidence" value="ECO:0007669"/>
    <property type="project" value="UniProtKB-UniRule"/>
</dbReference>
<dbReference type="InterPro" id="IPR046938">
    <property type="entry name" value="DNA_clamp_sf"/>
</dbReference>
<dbReference type="PANTHER" id="PTHR30478">
    <property type="entry name" value="DNA POLYMERASE III SUBUNIT BETA"/>
    <property type="match status" value="1"/>
</dbReference>
<evidence type="ECO:0000259" key="11">
    <source>
        <dbReference type="Pfam" id="PF00712"/>
    </source>
</evidence>
<dbReference type="InterPro" id="IPR001001">
    <property type="entry name" value="DNA_polIII_beta"/>
</dbReference>
<keyword evidence="7 10" id="KW-0235">DNA replication</keyword>
<dbReference type="InterPro" id="IPR022635">
    <property type="entry name" value="DNA_polIII_beta_C"/>
</dbReference>
<keyword evidence="6 10" id="KW-0548">Nucleotidyltransferase</keyword>
<reference evidence="14 15" key="2">
    <citation type="submission" date="2016-08" db="EMBL/GenBank/DDBJ databases">
        <title>Orenia metallireducens sp. nov. strain Z6, a Novel Metal-reducing Firmicute from the Deep Subsurface.</title>
        <authorList>
            <person name="Maxim B.I."/>
            <person name="Kenneth K."/>
            <person name="Flynn T.M."/>
            <person name="Oloughlin E.J."/>
            <person name="Locke R.A."/>
            <person name="Weber J.R."/>
            <person name="Egan S.M."/>
            <person name="Mackie R.I."/>
            <person name="Cann I.K."/>
        </authorList>
    </citation>
    <scope>NUCLEOTIDE SEQUENCE [LARGE SCALE GENOMIC DNA]</scope>
    <source>
        <strain evidence="14 15">Z6</strain>
    </source>
</reference>
<evidence type="ECO:0000256" key="3">
    <source>
        <dbReference type="ARBA" id="ARBA00021035"/>
    </source>
</evidence>
<keyword evidence="8 10" id="KW-0239">DNA-directed DNA polymerase</keyword>
<evidence type="ECO:0000256" key="10">
    <source>
        <dbReference type="PIRNR" id="PIRNR000804"/>
    </source>
</evidence>
<dbReference type="GO" id="GO:0008408">
    <property type="term" value="F:3'-5' exonuclease activity"/>
    <property type="evidence" value="ECO:0007669"/>
    <property type="project" value="InterPro"/>
</dbReference>
<dbReference type="Pfam" id="PF00712">
    <property type="entry name" value="DNA_pol3_beta"/>
    <property type="match status" value="1"/>
</dbReference>
<evidence type="ECO:0000256" key="8">
    <source>
        <dbReference type="ARBA" id="ARBA00022932"/>
    </source>
</evidence>
<evidence type="ECO:0000256" key="9">
    <source>
        <dbReference type="ARBA" id="ARBA00023125"/>
    </source>
</evidence>
<comment type="caution">
    <text evidence="14">The sequence shown here is derived from an EMBL/GenBank/DDBJ whole genome shotgun (WGS) entry which is preliminary data.</text>
</comment>
<dbReference type="Gene3D" id="3.10.150.10">
    <property type="entry name" value="DNA Polymerase III, subunit A, domain 2"/>
    <property type="match status" value="1"/>
</dbReference>
<dbReference type="PIRSF" id="PIRSF000804">
    <property type="entry name" value="DNA_pol_III_b"/>
    <property type="match status" value="1"/>
</dbReference>
<dbReference type="Gene3D" id="3.70.10.10">
    <property type="match status" value="1"/>
</dbReference>
<evidence type="ECO:0000256" key="1">
    <source>
        <dbReference type="ARBA" id="ARBA00004496"/>
    </source>
</evidence>
<dbReference type="EMBL" id="LWDV01000009">
    <property type="protein sequence ID" value="OCL26714.1"/>
    <property type="molecule type" value="Genomic_DNA"/>
</dbReference>
<comment type="similarity">
    <text evidence="2 10">Belongs to the beta sliding clamp family.</text>
</comment>
<feature type="domain" description="DNA polymerase III beta sliding clamp C-terminal" evidence="13">
    <location>
        <begin position="246"/>
        <end position="364"/>
    </location>
</feature>
<dbReference type="RefSeq" id="WP_068718818.1">
    <property type="nucleotide sequence ID" value="NZ_LWDV01000009.1"/>
</dbReference>
<proteinExistence type="inferred from homology"/>
<evidence type="ECO:0000259" key="13">
    <source>
        <dbReference type="Pfam" id="PF02768"/>
    </source>
</evidence>
<organism evidence="14 15">
    <name type="scientific">Orenia metallireducens</name>
    <dbReference type="NCBI Taxonomy" id="1413210"/>
    <lineage>
        <taxon>Bacteria</taxon>
        <taxon>Bacillati</taxon>
        <taxon>Bacillota</taxon>
        <taxon>Clostridia</taxon>
        <taxon>Halanaerobiales</taxon>
        <taxon>Halobacteroidaceae</taxon>
        <taxon>Orenia</taxon>
    </lineage>
</organism>
<protein>
    <recommendedName>
        <fullName evidence="3 10">Beta sliding clamp</fullName>
    </recommendedName>
</protein>
<sequence length="366" mass="40506">MKIEVNQKEFHQCINTVRKGVSTKTTLPILSGILLKTEGDQLKLIGTDLEIGIESFVDANIIEGGEIVLPANYFGNIIKELPNDMVRMEVNLSNNTAFIKCGHSKFNINGFAADEFPTLPEIESGYRFSIAQSKFKDMINQVEFAISQDESKPFLNGGLLLLEEGEIKLVATDTYRLSYCHNPLEDQEVKLESIIPAKTIKELSRLLDNSDEELEIIITDNQILFSFSGIIMISRLIEGQFPSYKYVIPNTSAIQAKADKEKLLRAIKRAALLARQDANIIKLNFAQDELVITANAPEVGQAFERVSISLSGDETEIAFNANYLIDALKAVDNEEVTLELSGPLAPGVVKSQSGDYICVIMPVRSA</sequence>
<gene>
    <name evidence="14" type="ORF">U472_12130</name>
</gene>
<feature type="domain" description="DNA polymerase III beta sliding clamp N-terminal" evidence="11">
    <location>
        <begin position="1"/>
        <end position="120"/>
    </location>
</feature>
<evidence type="ECO:0000259" key="12">
    <source>
        <dbReference type="Pfam" id="PF02767"/>
    </source>
</evidence>
<reference evidence="15" key="1">
    <citation type="submission" date="2016-07" db="EMBL/GenBank/DDBJ databases">
        <authorList>
            <person name="Florea S."/>
            <person name="Webb J.S."/>
            <person name="Jaromczyk J."/>
            <person name="Schardl C.L."/>
        </authorList>
    </citation>
    <scope>NUCLEOTIDE SEQUENCE [LARGE SCALE GENOMIC DNA]</scope>
    <source>
        <strain evidence="15">Z6</strain>
    </source>
</reference>
<evidence type="ECO:0000256" key="7">
    <source>
        <dbReference type="ARBA" id="ARBA00022705"/>
    </source>
</evidence>
<dbReference type="GO" id="GO:0009360">
    <property type="term" value="C:DNA polymerase III complex"/>
    <property type="evidence" value="ECO:0007669"/>
    <property type="project" value="InterPro"/>
</dbReference>
<dbReference type="Proteomes" id="UP000093514">
    <property type="component" value="Unassembled WGS sequence"/>
</dbReference>
<feature type="domain" description="DNA polymerase III beta sliding clamp central" evidence="12">
    <location>
        <begin position="130"/>
        <end position="242"/>
    </location>
</feature>
<dbReference type="PANTHER" id="PTHR30478:SF0">
    <property type="entry name" value="BETA SLIDING CLAMP"/>
    <property type="match status" value="1"/>
</dbReference>
<dbReference type="AlphaFoldDB" id="A0A1C0A922"/>
<dbReference type="InterPro" id="IPR022637">
    <property type="entry name" value="DNA_polIII_beta_cen"/>
</dbReference>
<dbReference type="OrthoDB" id="8421503at2"/>
<name>A0A1C0A922_9FIRM</name>
<dbReference type="NCBIfam" id="TIGR00663">
    <property type="entry name" value="dnan"/>
    <property type="match status" value="1"/>
</dbReference>
<evidence type="ECO:0000313" key="14">
    <source>
        <dbReference type="EMBL" id="OCL26714.1"/>
    </source>
</evidence>